<evidence type="ECO:0000313" key="19">
    <source>
        <dbReference type="Proteomes" id="UP000214566"/>
    </source>
</evidence>
<keyword evidence="11" id="KW-0067">ATP-binding</keyword>
<dbReference type="GO" id="GO:0005524">
    <property type="term" value="F:ATP binding"/>
    <property type="evidence" value="ECO:0007669"/>
    <property type="project" value="UniProtKB-KW"/>
</dbReference>
<organism evidence="18 19">
    <name type="scientific">Thiomonas delicata</name>
    <name type="common">Thiomonas cuprina</name>
    <dbReference type="NCBI Taxonomy" id="364030"/>
    <lineage>
        <taxon>Bacteria</taxon>
        <taxon>Pseudomonadati</taxon>
        <taxon>Pseudomonadota</taxon>
        <taxon>Betaproteobacteria</taxon>
        <taxon>Burkholderiales</taxon>
        <taxon>Thiomonas</taxon>
    </lineage>
</organism>
<feature type="transmembrane region" description="Helical" evidence="15">
    <location>
        <begin position="12"/>
        <end position="35"/>
    </location>
</feature>
<feature type="transmembrane region" description="Helical" evidence="15">
    <location>
        <begin position="153"/>
        <end position="172"/>
    </location>
</feature>
<evidence type="ECO:0000256" key="8">
    <source>
        <dbReference type="ARBA" id="ARBA00022692"/>
    </source>
</evidence>
<comment type="subcellular location">
    <subcellularLocation>
        <location evidence="2">Cell inner membrane</location>
        <topology evidence="2">Multi-pass membrane protein</topology>
    </subcellularLocation>
</comment>
<keyword evidence="7" id="KW-0808">Transferase</keyword>
<dbReference type="InterPro" id="IPR003660">
    <property type="entry name" value="HAMP_dom"/>
</dbReference>
<dbReference type="InterPro" id="IPR050980">
    <property type="entry name" value="2C_sensor_his_kinase"/>
</dbReference>
<dbReference type="Proteomes" id="UP000214566">
    <property type="component" value="Unassembled WGS sequence"/>
</dbReference>
<dbReference type="PANTHER" id="PTHR44936">
    <property type="entry name" value="SENSOR PROTEIN CREC"/>
    <property type="match status" value="1"/>
</dbReference>
<evidence type="ECO:0000256" key="2">
    <source>
        <dbReference type="ARBA" id="ARBA00004429"/>
    </source>
</evidence>
<evidence type="ECO:0000256" key="4">
    <source>
        <dbReference type="ARBA" id="ARBA00022475"/>
    </source>
</evidence>
<comment type="catalytic activity">
    <reaction evidence="1">
        <text>ATP + protein L-histidine = ADP + protein N-phospho-L-histidine.</text>
        <dbReference type="EC" id="2.7.13.3"/>
    </reaction>
</comment>
<keyword evidence="5" id="KW-0997">Cell inner membrane</keyword>
<keyword evidence="14 15" id="KW-0472">Membrane</keyword>
<keyword evidence="19" id="KW-1185">Reference proteome</keyword>
<evidence type="ECO:0000259" key="17">
    <source>
        <dbReference type="PROSITE" id="PS50885"/>
    </source>
</evidence>
<feature type="domain" description="HAMP" evidence="17">
    <location>
        <begin position="174"/>
        <end position="226"/>
    </location>
</feature>
<evidence type="ECO:0000256" key="1">
    <source>
        <dbReference type="ARBA" id="ARBA00000085"/>
    </source>
</evidence>
<dbReference type="Pfam" id="PF02518">
    <property type="entry name" value="HATPase_c"/>
    <property type="match status" value="1"/>
</dbReference>
<evidence type="ECO:0000256" key="11">
    <source>
        <dbReference type="ARBA" id="ARBA00022840"/>
    </source>
</evidence>
<dbReference type="InterPro" id="IPR036890">
    <property type="entry name" value="HATPase_C_sf"/>
</dbReference>
<accession>A0A238D440</accession>
<dbReference type="SMART" id="SM00388">
    <property type="entry name" value="HisKA"/>
    <property type="match status" value="1"/>
</dbReference>
<keyword evidence="8 15" id="KW-0812">Transmembrane</keyword>
<dbReference type="EC" id="2.7.13.3" evidence="3"/>
<evidence type="ECO:0000256" key="12">
    <source>
        <dbReference type="ARBA" id="ARBA00022989"/>
    </source>
</evidence>
<evidence type="ECO:0000256" key="5">
    <source>
        <dbReference type="ARBA" id="ARBA00022519"/>
    </source>
</evidence>
<dbReference type="Gene3D" id="1.10.287.130">
    <property type="match status" value="1"/>
</dbReference>
<evidence type="ECO:0000256" key="9">
    <source>
        <dbReference type="ARBA" id="ARBA00022741"/>
    </source>
</evidence>
<dbReference type="InterPro" id="IPR003661">
    <property type="entry name" value="HisK_dim/P_dom"/>
</dbReference>
<dbReference type="CDD" id="cd06225">
    <property type="entry name" value="HAMP"/>
    <property type="match status" value="1"/>
</dbReference>
<dbReference type="PROSITE" id="PS50885">
    <property type="entry name" value="HAMP"/>
    <property type="match status" value="1"/>
</dbReference>
<dbReference type="CDD" id="cd00075">
    <property type="entry name" value="HATPase"/>
    <property type="match status" value="1"/>
</dbReference>
<evidence type="ECO:0000256" key="10">
    <source>
        <dbReference type="ARBA" id="ARBA00022777"/>
    </source>
</evidence>
<dbReference type="CDD" id="cd00082">
    <property type="entry name" value="HisKA"/>
    <property type="match status" value="1"/>
</dbReference>
<dbReference type="SUPFAM" id="SSF47384">
    <property type="entry name" value="Homodimeric domain of signal transducing histidine kinase"/>
    <property type="match status" value="1"/>
</dbReference>
<dbReference type="Gene3D" id="3.30.450.300">
    <property type="entry name" value="Sensor histidine kinase RisS, periplasmic domain"/>
    <property type="match status" value="1"/>
</dbReference>
<dbReference type="PROSITE" id="PS50109">
    <property type="entry name" value="HIS_KIN"/>
    <property type="match status" value="1"/>
</dbReference>
<dbReference type="EMBL" id="FLMQ01000055">
    <property type="protein sequence ID" value="SBP88066.1"/>
    <property type="molecule type" value="Genomic_DNA"/>
</dbReference>
<proteinExistence type="predicted"/>
<evidence type="ECO:0000256" key="6">
    <source>
        <dbReference type="ARBA" id="ARBA00022553"/>
    </source>
</evidence>
<evidence type="ECO:0000313" key="18">
    <source>
        <dbReference type="EMBL" id="SBP88066.1"/>
    </source>
</evidence>
<gene>
    <name evidence="18" type="ORF">THIARS_60779</name>
</gene>
<evidence type="ECO:0000259" key="16">
    <source>
        <dbReference type="PROSITE" id="PS50109"/>
    </source>
</evidence>
<evidence type="ECO:0000256" key="13">
    <source>
        <dbReference type="ARBA" id="ARBA00023012"/>
    </source>
</evidence>
<dbReference type="Gene3D" id="3.30.565.10">
    <property type="entry name" value="Histidine kinase-like ATPase, C-terminal domain"/>
    <property type="match status" value="1"/>
</dbReference>
<dbReference type="InterPro" id="IPR038421">
    <property type="entry name" value="RisS_PPD_sf"/>
</dbReference>
<keyword evidence="12 15" id="KW-1133">Transmembrane helix</keyword>
<dbReference type="SUPFAM" id="SSF55874">
    <property type="entry name" value="ATPase domain of HSP90 chaperone/DNA topoisomerase II/histidine kinase"/>
    <property type="match status" value="1"/>
</dbReference>
<protein>
    <recommendedName>
        <fullName evidence="3">histidine kinase</fullName>
        <ecNumber evidence="3">2.7.13.3</ecNumber>
    </recommendedName>
</protein>
<evidence type="ECO:0000256" key="7">
    <source>
        <dbReference type="ARBA" id="ARBA00022679"/>
    </source>
</evidence>
<dbReference type="InterPro" id="IPR003594">
    <property type="entry name" value="HATPase_dom"/>
</dbReference>
<reference evidence="18 19" key="1">
    <citation type="submission" date="2016-06" db="EMBL/GenBank/DDBJ databases">
        <authorList>
            <person name="Kjaerup R.B."/>
            <person name="Dalgaard T.S."/>
            <person name="Juul-Madsen H.R."/>
        </authorList>
    </citation>
    <scope>NUCLEOTIDE SEQUENCE [LARGE SCALE GENOMIC DNA]</scope>
    <source>
        <strain evidence="18 19">DSM 16361</strain>
    </source>
</reference>
<dbReference type="InterPro" id="IPR005467">
    <property type="entry name" value="His_kinase_dom"/>
</dbReference>
<dbReference type="Pfam" id="PF00672">
    <property type="entry name" value="HAMP"/>
    <property type="match status" value="1"/>
</dbReference>
<keyword evidence="13" id="KW-0902">Two-component regulatory system</keyword>
<evidence type="ECO:0000256" key="3">
    <source>
        <dbReference type="ARBA" id="ARBA00012438"/>
    </source>
</evidence>
<dbReference type="PANTHER" id="PTHR44936:SF5">
    <property type="entry name" value="SENSOR HISTIDINE KINASE ENVZ"/>
    <property type="match status" value="1"/>
</dbReference>
<dbReference type="GO" id="GO:0000155">
    <property type="term" value="F:phosphorelay sensor kinase activity"/>
    <property type="evidence" value="ECO:0007669"/>
    <property type="project" value="InterPro"/>
</dbReference>
<dbReference type="AlphaFoldDB" id="A0A238D440"/>
<dbReference type="Pfam" id="PF00512">
    <property type="entry name" value="HisKA"/>
    <property type="match status" value="1"/>
</dbReference>
<name>A0A238D440_THIDL</name>
<keyword evidence="4" id="KW-1003">Cell membrane</keyword>
<dbReference type="GO" id="GO:0005886">
    <property type="term" value="C:plasma membrane"/>
    <property type="evidence" value="ECO:0007669"/>
    <property type="project" value="UniProtKB-SubCell"/>
</dbReference>
<dbReference type="PRINTS" id="PR00344">
    <property type="entry name" value="BCTRLSENSOR"/>
</dbReference>
<keyword evidence="10 18" id="KW-0418">Kinase</keyword>
<keyword evidence="9" id="KW-0547">Nucleotide-binding</keyword>
<feature type="domain" description="Histidine kinase" evidence="16">
    <location>
        <begin position="234"/>
        <end position="434"/>
    </location>
</feature>
<dbReference type="Gene3D" id="6.10.340.10">
    <property type="match status" value="1"/>
</dbReference>
<dbReference type="InterPro" id="IPR004358">
    <property type="entry name" value="Sig_transdc_His_kin-like_C"/>
</dbReference>
<sequence>MSLWPRSFFARNLLLIVGMFGVAQFASWALFAAMVQRPRIERFAPYVSAQTTTLRLALQDRTPAERTRFLAAVQQQSGGTLRVMQQPPAGLAPPSELLVRWFFELLRPRLGPGEALAWQGAPERMLWVKVPVQAQDYWVGFSAEGFVLELTDAALAVLAVSVLLALLGAWLIRAGLIRPLRALETAALRVGEGAPQPQVRASMPLELERVARSFNTMAERLDARDRERALMLAGISHDLRTPLTKLWLGVEMLDGHADAELLARMTRSVEAASRIIEQFIDFARDDAEPVQDCDVRALLQEVAHDTLGGAAQISLAEGAAAICLARPQALRRMLANLLENARRHGLAPVAVRVDRQADMLTIEIVDHGPGVPAAALATLTQPFVRLDAAQAATHGTGLGLAIVERLARAHGGSLELDNAPHAGLRARLRLQAPVA</sequence>
<evidence type="ECO:0000256" key="15">
    <source>
        <dbReference type="SAM" id="Phobius"/>
    </source>
</evidence>
<dbReference type="SMART" id="SM00387">
    <property type="entry name" value="HATPase_c"/>
    <property type="match status" value="1"/>
</dbReference>
<dbReference type="OrthoDB" id="9804645at2"/>
<keyword evidence="6" id="KW-0597">Phosphoprotein</keyword>
<dbReference type="RefSeq" id="WP_094160162.1">
    <property type="nucleotide sequence ID" value="NZ_LT592170.1"/>
</dbReference>
<evidence type="ECO:0000256" key="14">
    <source>
        <dbReference type="ARBA" id="ARBA00023136"/>
    </source>
</evidence>
<dbReference type="SMART" id="SM00304">
    <property type="entry name" value="HAMP"/>
    <property type="match status" value="1"/>
</dbReference>
<dbReference type="InterPro" id="IPR036097">
    <property type="entry name" value="HisK_dim/P_sf"/>
</dbReference>